<dbReference type="Gene3D" id="3.30.1360.120">
    <property type="entry name" value="Probable tRNA modification gtpase trme, domain 1"/>
    <property type="match status" value="1"/>
</dbReference>
<protein>
    <submittedName>
        <fullName evidence="3">Glycine cleavage system aminomethyltransferase T</fullName>
    </submittedName>
</protein>
<dbReference type="InterPro" id="IPR006222">
    <property type="entry name" value="GCVT_N"/>
</dbReference>
<evidence type="ECO:0000259" key="2">
    <source>
        <dbReference type="Pfam" id="PF01571"/>
    </source>
</evidence>
<name>A0A7W6G5J8_9SPHN</name>
<keyword evidence="3" id="KW-0489">Methyltransferase</keyword>
<dbReference type="PANTHER" id="PTHR43757:SF2">
    <property type="entry name" value="AMINOMETHYLTRANSFERASE, MITOCHONDRIAL"/>
    <property type="match status" value="1"/>
</dbReference>
<dbReference type="PANTHER" id="PTHR43757">
    <property type="entry name" value="AMINOMETHYLTRANSFERASE"/>
    <property type="match status" value="1"/>
</dbReference>
<evidence type="ECO:0000256" key="1">
    <source>
        <dbReference type="PIRSR" id="PIRSR006487-1"/>
    </source>
</evidence>
<dbReference type="Pfam" id="PF01571">
    <property type="entry name" value="GCV_T"/>
    <property type="match status" value="1"/>
</dbReference>
<dbReference type="PIRSF" id="PIRSF006487">
    <property type="entry name" value="GcvT"/>
    <property type="match status" value="1"/>
</dbReference>
<sequence length="432" mass="47738">MHNPFNLPAAIPFYPQFGLFSVSGGLVRQWEYNGWKAESLSWKKTCYIHAGLSGMGQITYRGRDAGAFLAQTFVNGFAKFRTGTAKHAIACDENGLIAGHGVLQKLGEEEFKLYVAGGWAPYAFSRFSGDVEQVVSDDFLFQIAGPTALAALEAATGEALRDIAFLRYRQTQVAGHRVQIMRLGMAGTLAFELHGPMEHAPAIYDAILRAGTPHGIEPLGWQTFQVNHVEGGFPQQFWTFSSSMHWDAGWRAFMGGRFPDPTMAGSIARDDTRARCRTPVEVGWEKSIRLDHDFTGRAAVEAELSDPRRTVVTLEWEAEDVIDIYASHFRQGAEYKYLEIPVSPANRGLCGHADHVMQGGEAVGVSSGTVYSYYFRKVISHATIDIAQAVIGNEVMVLWGDHGGPIKEVRARIARFPYLSEGRNQSIDLERA</sequence>
<feature type="binding site" evidence="1">
    <location>
        <position position="192"/>
    </location>
    <ligand>
        <name>substrate</name>
    </ligand>
</feature>
<comment type="caution">
    <text evidence="3">The sequence shown here is derived from an EMBL/GenBank/DDBJ whole genome shotgun (WGS) entry which is preliminary data.</text>
</comment>
<dbReference type="InterPro" id="IPR029043">
    <property type="entry name" value="GcvT/YgfZ_C"/>
</dbReference>
<dbReference type="SUPFAM" id="SSF101790">
    <property type="entry name" value="Aminomethyltransferase beta-barrel domain"/>
    <property type="match status" value="1"/>
</dbReference>
<dbReference type="Proteomes" id="UP000548867">
    <property type="component" value="Unassembled WGS sequence"/>
</dbReference>
<dbReference type="EMBL" id="JACIDX010000004">
    <property type="protein sequence ID" value="MBB3954371.1"/>
    <property type="molecule type" value="Genomic_DNA"/>
</dbReference>
<dbReference type="RefSeq" id="WP_183623815.1">
    <property type="nucleotide sequence ID" value="NZ_JACIDX010000004.1"/>
</dbReference>
<feature type="domain" description="GCVT N-terminal" evidence="2">
    <location>
        <begin position="34"/>
        <end position="234"/>
    </location>
</feature>
<accession>A0A7W6G5J8</accession>
<proteinExistence type="predicted"/>
<dbReference type="InterPro" id="IPR028896">
    <property type="entry name" value="GcvT/YgfZ/DmdA"/>
</dbReference>
<dbReference type="GO" id="GO:0008168">
    <property type="term" value="F:methyltransferase activity"/>
    <property type="evidence" value="ECO:0007669"/>
    <property type="project" value="UniProtKB-KW"/>
</dbReference>
<keyword evidence="4" id="KW-1185">Reference proteome</keyword>
<evidence type="ECO:0000313" key="4">
    <source>
        <dbReference type="Proteomes" id="UP000548867"/>
    </source>
</evidence>
<dbReference type="AlphaFoldDB" id="A0A7W6G5J8"/>
<gene>
    <name evidence="3" type="ORF">GGR38_001298</name>
</gene>
<keyword evidence="3" id="KW-0808">Transferase</keyword>
<organism evidence="3 4">
    <name type="scientific">Novosphingobium sediminicola</name>
    <dbReference type="NCBI Taxonomy" id="563162"/>
    <lineage>
        <taxon>Bacteria</taxon>
        <taxon>Pseudomonadati</taxon>
        <taxon>Pseudomonadota</taxon>
        <taxon>Alphaproteobacteria</taxon>
        <taxon>Sphingomonadales</taxon>
        <taxon>Sphingomonadaceae</taxon>
        <taxon>Novosphingobium</taxon>
    </lineage>
</organism>
<dbReference type="SUPFAM" id="SSF103025">
    <property type="entry name" value="Folate-binding domain"/>
    <property type="match status" value="1"/>
</dbReference>
<dbReference type="GO" id="GO:0032259">
    <property type="term" value="P:methylation"/>
    <property type="evidence" value="ECO:0007669"/>
    <property type="project" value="UniProtKB-KW"/>
</dbReference>
<reference evidence="3 4" key="1">
    <citation type="submission" date="2020-08" db="EMBL/GenBank/DDBJ databases">
        <title>Genomic Encyclopedia of Type Strains, Phase IV (KMG-IV): sequencing the most valuable type-strain genomes for metagenomic binning, comparative biology and taxonomic classification.</title>
        <authorList>
            <person name="Goeker M."/>
        </authorList>
    </citation>
    <scope>NUCLEOTIDE SEQUENCE [LARGE SCALE GENOMIC DNA]</scope>
    <source>
        <strain evidence="3 4">DSM 27057</strain>
    </source>
</reference>
<evidence type="ECO:0000313" key="3">
    <source>
        <dbReference type="EMBL" id="MBB3954371.1"/>
    </source>
</evidence>
<dbReference type="InterPro" id="IPR027266">
    <property type="entry name" value="TrmE/GcvT-like"/>
</dbReference>